<evidence type="ECO:0000256" key="2">
    <source>
        <dbReference type="ARBA" id="ARBA00007931"/>
    </source>
</evidence>
<keyword evidence="7" id="KW-0677">Repeat</keyword>
<evidence type="ECO:0000256" key="15">
    <source>
        <dbReference type="PIRSR" id="PIRSR006404-1"/>
    </source>
</evidence>
<dbReference type="EMBL" id="JNBQ01000010">
    <property type="protein sequence ID" value="KLN34786.1"/>
    <property type="molecule type" value="Genomic_DNA"/>
</dbReference>
<keyword evidence="19" id="KW-1185">Reference proteome</keyword>
<accession>A0A0H2KMQ1</accession>
<evidence type="ECO:0000256" key="7">
    <source>
        <dbReference type="ARBA" id="ARBA00022737"/>
    </source>
</evidence>
<dbReference type="PATRIC" id="fig|264251.5.peg.2180"/>
<comment type="subcellular location">
    <subcellularLocation>
        <location evidence="1 14">Cell membrane</location>
        <topology evidence="1 14">Multi-pass membrane protein</topology>
    </subcellularLocation>
</comment>
<keyword evidence="9 14" id="KW-0862">Zinc</keyword>
<dbReference type="GO" id="GO:0008237">
    <property type="term" value="F:metallopeptidase activity"/>
    <property type="evidence" value="ECO:0007669"/>
    <property type="project" value="UniProtKB-UniRule"/>
</dbReference>
<evidence type="ECO:0000313" key="19">
    <source>
        <dbReference type="Proteomes" id="UP000035265"/>
    </source>
</evidence>
<keyword evidence="5 14" id="KW-0812">Transmembrane</keyword>
<evidence type="ECO:0000256" key="11">
    <source>
        <dbReference type="ARBA" id="ARBA00023049"/>
    </source>
</evidence>
<feature type="binding site" evidence="16">
    <location>
        <position position="178"/>
    </location>
    <ligand>
        <name>Zn(2+)</name>
        <dbReference type="ChEBI" id="CHEBI:29105"/>
        <note>catalytic</note>
    </ligand>
</feature>
<evidence type="ECO:0000256" key="14">
    <source>
        <dbReference type="PIRNR" id="PIRNR006404"/>
    </source>
</evidence>
<dbReference type="RefSeq" id="WP_047232856.1">
    <property type="nucleotide sequence ID" value="NZ_JNBQ01000010.1"/>
</dbReference>
<dbReference type="PANTHER" id="PTHR39188:SF3">
    <property type="entry name" value="STAGE IV SPORULATION PROTEIN FB"/>
    <property type="match status" value="1"/>
</dbReference>
<feature type="binding site" evidence="16">
    <location>
        <position position="82"/>
    </location>
    <ligand>
        <name>Zn(2+)</name>
        <dbReference type="ChEBI" id="CHEBI:29105"/>
        <note>catalytic</note>
    </ligand>
</feature>
<evidence type="ECO:0000256" key="5">
    <source>
        <dbReference type="ARBA" id="ARBA00022692"/>
    </source>
</evidence>
<keyword evidence="10 14" id="KW-1133">Transmembrane helix</keyword>
<evidence type="ECO:0000256" key="1">
    <source>
        <dbReference type="ARBA" id="ARBA00004651"/>
    </source>
</evidence>
<dbReference type="Pfam" id="PF02163">
    <property type="entry name" value="Peptidase_M50"/>
    <property type="match status" value="2"/>
</dbReference>
<keyword evidence="11 14" id="KW-0482">Metalloprotease</keyword>
<dbReference type="GO" id="GO:0046872">
    <property type="term" value="F:metal ion binding"/>
    <property type="evidence" value="ECO:0007669"/>
    <property type="project" value="UniProtKB-UniRule"/>
</dbReference>
<protein>
    <recommendedName>
        <fullName evidence="14">Zinc metalloprotease</fullName>
    </recommendedName>
</protein>
<dbReference type="STRING" id="264251.FB00_10700"/>
<keyword evidence="4 14" id="KW-0645">Protease</keyword>
<evidence type="ECO:0000259" key="17">
    <source>
        <dbReference type="Pfam" id="PF02163"/>
    </source>
</evidence>
<comment type="caution">
    <text evidence="18">The sequence shown here is derived from an EMBL/GenBank/DDBJ whole genome shotgun (WGS) entry which is preliminary data.</text>
</comment>
<dbReference type="AlphaFoldDB" id="A0A0H2KMQ1"/>
<dbReference type="GO" id="GO:0005886">
    <property type="term" value="C:plasma membrane"/>
    <property type="evidence" value="ECO:0007669"/>
    <property type="project" value="UniProtKB-SubCell"/>
</dbReference>
<dbReference type="PANTHER" id="PTHR39188">
    <property type="entry name" value="MEMBRANE-ASSOCIATED ZINC METALLOPROTEASE M50B"/>
    <property type="match status" value="1"/>
</dbReference>
<dbReference type="GO" id="GO:0006508">
    <property type="term" value="P:proteolysis"/>
    <property type="evidence" value="ECO:0007669"/>
    <property type="project" value="UniProtKB-KW"/>
</dbReference>
<dbReference type="Proteomes" id="UP000035265">
    <property type="component" value="Unassembled WGS sequence"/>
</dbReference>
<feature type="binding site" evidence="16">
    <location>
        <position position="86"/>
    </location>
    <ligand>
        <name>Zn(2+)</name>
        <dbReference type="ChEBI" id="CHEBI:29105"/>
        <note>catalytic</note>
    </ligand>
</feature>
<keyword evidence="12" id="KW-0129">CBS domain</keyword>
<evidence type="ECO:0000256" key="16">
    <source>
        <dbReference type="PIRSR" id="PIRSR006404-2"/>
    </source>
</evidence>
<feature type="transmembrane region" description="Helical" evidence="14">
    <location>
        <begin position="64"/>
        <end position="85"/>
    </location>
</feature>
<feature type="transmembrane region" description="Helical" evidence="14">
    <location>
        <begin position="229"/>
        <end position="252"/>
    </location>
</feature>
<dbReference type="InterPro" id="IPR008915">
    <property type="entry name" value="Peptidase_M50"/>
</dbReference>
<keyword evidence="3 14" id="KW-1003">Cell membrane</keyword>
<comment type="similarity">
    <text evidence="2 14">Belongs to the peptidase M50B family.</text>
</comment>
<keyword evidence="13 14" id="KW-0472">Membrane</keyword>
<feature type="transmembrane region" description="Helical" evidence="14">
    <location>
        <begin position="203"/>
        <end position="223"/>
    </location>
</feature>
<feature type="transmembrane region" description="Helical" evidence="14">
    <location>
        <begin position="27"/>
        <end position="52"/>
    </location>
</feature>
<evidence type="ECO:0000256" key="4">
    <source>
        <dbReference type="ARBA" id="ARBA00022670"/>
    </source>
</evidence>
<dbReference type="PIRSF" id="PIRSF006404">
    <property type="entry name" value="UCP006404_Pept_M50_CBS"/>
    <property type="match status" value="1"/>
</dbReference>
<organism evidence="18 19">
    <name type="scientific">Cellulosimicrobium funkei</name>
    <dbReference type="NCBI Taxonomy" id="264251"/>
    <lineage>
        <taxon>Bacteria</taxon>
        <taxon>Bacillati</taxon>
        <taxon>Actinomycetota</taxon>
        <taxon>Actinomycetes</taxon>
        <taxon>Micrococcales</taxon>
        <taxon>Promicromonosporaceae</taxon>
        <taxon>Cellulosimicrobium</taxon>
    </lineage>
</organism>
<feature type="transmembrane region" description="Helical" evidence="14">
    <location>
        <begin position="149"/>
        <end position="172"/>
    </location>
</feature>
<feature type="domain" description="Peptidase M50" evidence="17">
    <location>
        <begin position="155"/>
        <end position="203"/>
    </location>
</feature>
<proteinExistence type="inferred from homology"/>
<feature type="domain" description="Peptidase M50" evidence="17">
    <location>
        <begin position="70"/>
        <end position="143"/>
    </location>
</feature>
<evidence type="ECO:0000256" key="13">
    <source>
        <dbReference type="ARBA" id="ARBA00023136"/>
    </source>
</evidence>
<comment type="cofactor">
    <cofactor evidence="14 16">
        <name>Zn(2+)</name>
        <dbReference type="ChEBI" id="CHEBI:29105"/>
    </cofactor>
    <text evidence="14 16">Binds 1 zinc ion per subunit.</text>
</comment>
<evidence type="ECO:0000256" key="3">
    <source>
        <dbReference type="ARBA" id="ARBA00022475"/>
    </source>
</evidence>
<feature type="active site" evidence="15">
    <location>
        <position position="83"/>
    </location>
</feature>
<evidence type="ECO:0000256" key="9">
    <source>
        <dbReference type="ARBA" id="ARBA00022833"/>
    </source>
</evidence>
<evidence type="ECO:0000256" key="6">
    <source>
        <dbReference type="ARBA" id="ARBA00022723"/>
    </source>
</evidence>
<evidence type="ECO:0000256" key="10">
    <source>
        <dbReference type="ARBA" id="ARBA00022989"/>
    </source>
</evidence>
<dbReference type="InterPro" id="IPR016483">
    <property type="entry name" value="UCP006404_Pept_M50_CBS"/>
</dbReference>
<evidence type="ECO:0000256" key="8">
    <source>
        <dbReference type="ARBA" id="ARBA00022801"/>
    </source>
</evidence>
<evidence type="ECO:0000313" key="18">
    <source>
        <dbReference type="EMBL" id="KLN34786.1"/>
    </source>
</evidence>
<keyword evidence="6 14" id="KW-0479">Metal-binding</keyword>
<feature type="transmembrane region" description="Helical" evidence="14">
    <location>
        <begin position="122"/>
        <end position="143"/>
    </location>
</feature>
<gene>
    <name evidence="18" type="ORF">FB00_10700</name>
</gene>
<name>A0A0H2KMQ1_9MICO</name>
<keyword evidence="8 14" id="KW-0378">Hydrolase</keyword>
<reference evidence="18 19" key="1">
    <citation type="submission" date="2014-05" db="EMBL/GenBank/DDBJ databases">
        <title>Cellulosimicrobium funkei U11 genome.</title>
        <authorList>
            <person name="Hu C."/>
            <person name="Gong Y."/>
            <person name="Wan W."/>
            <person name="Jiang M."/>
        </authorList>
    </citation>
    <scope>NUCLEOTIDE SEQUENCE [LARGE SCALE GENOMIC DNA]</scope>
    <source>
        <strain evidence="18 19">U11</strain>
    </source>
</reference>
<evidence type="ECO:0000256" key="12">
    <source>
        <dbReference type="ARBA" id="ARBA00023122"/>
    </source>
</evidence>
<sequence>MDGPEPRTPRTPAPVGPRTKGWVIGRIVGAPVILTPSWFLAAAILTVLFVPTVRRLAPHLGTEVYLVSFAFVLLLFASVFLHEVAHALVARARGQHVTELAVTLWGGHTAYSGTSARPLDGFLISVVGPLTNLALAVVFWVTFQAQPTFSVPALLLYAGAFSNAFVGFFNLLPGLPLDGGQILESAVWAATGSRTKGTVAAGWVGRAVAVGVVAWALVWPLTLGRQPDLWTVAWAALIGAFLWSGAGQAIAVGRSREAVSGLSVRGLARPAVVVPSTATVAAVGRSVALAGGPHVLAVLVDGSGRPVGYADPAAAAAVPPDAAESTPVGAVAVPLPAGATIDAHLQGQDMLAVLARVGRDGAVVAVTDGGRVVGALEVARVVAALRDAQRGR</sequence>